<dbReference type="InterPro" id="IPR013324">
    <property type="entry name" value="RNA_pol_sigma_r3/r4-like"/>
</dbReference>
<evidence type="ECO:0000313" key="2">
    <source>
        <dbReference type="Proteomes" id="UP000540919"/>
    </source>
</evidence>
<evidence type="ECO:0000313" key="1">
    <source>
        <dbReference type="EMBL" id="NVF11651.1"/>
    </source>
</evidence>
<accession>A0ABX2NAB6</accession>
<name>A0ABX2NAB6_9FIRM</name>
<reference evidence="1 2" key="1">
    <citation type="submission" date="2020-06" db="EMBL/GenBank/DDBJ databases">
        <title>Anaerococcus sp. nov., isolated form swine feces.</title>
        <authorList>
            <person name="Yu S."/>
        </authorList>
    </citation>
    <scope>NUCLEOTIDE SEQUENCE [LARGE SCALE GENOMIC DNA]</scope>
    <source>
        <strain evidence="1 2">AGMB00486</strain>
    </source>
</reference>
<dbReference type="Proteomes" id="UP000540919">
    <property type="component" value="Unassembled WGS sequence"/>
</dbReference>
<protein>
    <submittedName>
        <fullName evidence="1">Sigma-70 family RNA polymerase sigma factor</fullName>
    </submittedName>
</protein>
<proteinExistence type="predicted"/>
<sequence length="170" mass="20465">MEKRWLETLMTKEAAEDFGLDVKDLIKVRRKDGTYYVYKEEVSKEAYLEAIREERKYQKRRQRMFKEMAEDGVSIIPLHEVEKMKKEDKRKNINHFYESEIENMAVKHLMLEALAEEIEKLPDFDRKLMKLVFHTDLTQRQLAEILGVSVWKINTSIKKNKEILKNNLTR</sequence>
<dbReference type="Gene3D" id="1.20.140.160">
    <property type="match status" value="1"/>
</dbReference>
<organism evidence="1 2">
    <name type="scientific">Anaerococcus faecalis</name>
    <dbReference type="NCBI Taxonomy" id="2742993"/>
    <lineage>
        <taxon>Bacteria</taxon>
        <taxon>Bacillati</taxon>
        <taxon>Bacillota</taxon>
        <taxon>Tissierellia</taxon>
        <taxon>Tissierellales</taxon>
        <taxon>Peptoniphilaceae</taxon>
        <taxon>Anaerococcus</taxon>
    </lineage>
</organism>
<comment type="caution">
    <text evidence="1">The sequence shown here is derived from an EMBL/GenBank/DDBJ whole genome shotgun (WGS) entry which is preliminary data.</text>
</comment>
<keyword evidence="2" id="KW-1185">Reference proteome</keyword>
<dbReference type="SUPFAM" id="SSF88659">
    <property type="entry name" value="Sigma3 and sigma4 domains of RNA polymerase sigma factors"/>
    <property type="match status" value="1"/>
</dbReference>
<dbReference type="EMBL" id="JABVBA010000006">
    <property type="protein sequence ID" value="NVF11651.1"/>
    <property type="molecule type" value="Genomic_DNA"/>
</dbReference>
<dbReference type="RefSeq" id="WP_176269795.1">
    <property type="nucleotide sequence ID" value="NZ_JABVBA010000006.1"/>
</dbReference>
<gene>
    <name evidence="1" type="ORF">HV819_06605</name>
</gene>